<keyword evidence="2" id="KW-0813">Transport</keyword>
<dbReference type="Proteomes" id="UP000620366">
    <property type="component" value="Unassembled WGS sequence"/>
</dbReference>
<dbReference type="AlphaFoldDB" id="A0A926DB57"/>
<accession>A0A926DB57</accession>
<feature type="transmembrane region" description="Helical" evidence="8">
    <location>
        <begin position="144"/>
        <end position="162"/>
    </location>
</feature>
<comment type="caution">
    <text evidence="9">The sequence shown here is derived from an EMBL/GenBank/DDBJ whole genome shotgun (WGS) entry which is preliminary data.</text>
</comment>
<organism evidence="9 10">
    <name type="scientific">Feifania hominis</name>
    <dbReference type="NCBI Taxonomy" id="2763660"/>
    <lineage>
        <taxon>Bacteria</taxon>
        <taxon>Bacillati</taxon>
        <taxon>Bacillota</taxon>
        <taxon>Clostridia</taxon>
        <taxon>Eubacteriales</taxon>
        <taxon>Feifaniaceae</taxon>
        <taxon>Feifania</taxon>
    </lineage>
</organism>
<dbReference type="RefSeq" id="WP_249299509.1">
    <property type="nucleotide sequence ID" value="NZ_JACRSP010000002.1"/>
</dbReference>
<evidence type="ECO:0000256" key="2">
    <source>
        <dbReference type="ARBA" id="ARBA00022448"/>
    </source>
</evidence>
<keyword evidence="10" id="KW-1185">Reference proteome</keyword>
<gene>
    <name evidence="9" type="ORF">H8695_03550</name>
</gene>
<dbReference type="Pfam" id="PF02653">
    <property type="entry name" value="BPD_transp_2"/>
    <property type="match status" value="1"/>
</dbReference>
<dbReference type="GO" id="GO:0022857">
    <property type="term" value="F:transmembrane transporter activity"/>
    <property type="evidence" value="ECO:0007669"/>
    <property type="project" value="InterPro"/>
</dbReference>
<evidence type="ECO:0000256" key="4">
    <source>
        <dbReference type="ARBA" id="ARBA00022519"/>
    </source>
</evidence>
<dbReference type="CDD" id="cd06579">
    <property type="entry name" value="TM_PBP1_transp_AraH_like"/>
    <property type="match status" value="1"/>
</dbReference>
<evidence type="ECO:0000256" key="5">
    <source>
        <dbReference type="ARBA" id="ARBA00022692"/>
    </source>
</evidence>
<evidence type="ECO:0000313" key="9">
    <source>
        <dbReference type="EMBL" id="MBC8535765.1"/>
    </source>
</evidence>
<evidence type="ECO:0000256" key="1">
    <source>
        <dbReference type="ARBA" id="ARBA00004651"/>
    </source>
</evidence>
<keyword evidence="3" id="KW-1003">Cell membrane</keyword>
<dbReference type="EMBL" id="JACRSP010000002">
    <property type="protein sequence ID" value="MBC8535765.1"/>
    <property type="molecule type" value="Genomic_DNA"/>
</dbReference>
<evidence type="ECO:0000256" key="7">
    <source>
        <dbReference type="ARBA" id="ARBA00023136"/>
    </source>
</evidence>
<keyword evidence="5 8" id="KW-0812">Transmembrane</keyword>
<feature type="transmembrane region" description="Helical" evidence="8">
    <location>
        <begin position="82"/>
        <end position="100"/>
    </location>
</feature>
<comment type="subcellular location">
    <subcellularLocation>
        <location evidence="1">Cell membrane</location>
        <topology evidence="1">Multi-pass membrane protein</topology>
    </subcellularLocation>
</comment>
<protein>
    <submittedName>
        <fullName evidence="9">ABC transporter permease</fullName>
    </submittedName>
</protein>
<dbReference type="PANTHER" id="PTHR32196">
    <property type="entry name" value="ABC TRANSPORTER PERMEASE PROTEIN YPHD-RELATED-RELATED"/>
    <property type="match status" value="1"/>
</dbReference>
<keyword evidence="6 8" id="KW-1133">Transmembrane helix</keyword>
<dbReference type="PANTHER" id="PTHR32196:SF21">
    <property type="entry name" value="ABC TRANSPORTER PERMEASE PROTEIN YPHD-RELATED"/>
    <property type="match status" value="1"/>
</dbReference>
<evidence type="ECO:0000256" key="3">
    <source>
        <dbReference type="ARBA" id="ARBA00022475"/>
    </source>
</evidence>
<evidence type="ECO:0000256" key="8">
    <source>
        <dbReference type="SAM" id="Phobius"/>
    </source>
</evidence>
<feature type="transmembrane region" description="Helical" evidence="8">
    <location>
        <begin position="54"/>
        <end position="76"/>
    </location>
</feature>
<feature type="transmembrane region" description="Helical" evidence="8">
    <location>
        <begin position="20"/>
        <end position="42"/>
    </location>
</feature>
<reference evidence="9" key="1">
    <citation type="submission" date="2020-08" db="EMBL/GenBank/DDBJ databases">
        <title>Genome public.</title>
        <authorList>
            <person name="Liu C."/>
            <person name="Sun Q."/>
        </authorList>
    </citation>
    <scope>NUCLEOTIDE SEQUENCE</scope>
    <source>
        <strain evidence="9">BX7</strain>
    </source>
</reference>
<keyword evidence="7 8" id="KW-0472">Membrane</keyword>
<proteinExistence type="predicted"/>
<feature type="transmembrane region" description="Helical" evidence="8">
    <location>
        <begin position="234"/>
        <end position="255"/>
    </location>
</feature>
<feature type="transmembrane region" description="Helical" evidence="8">
    <location>
        <begin position="316"/>
        <end position="336"/>
    </location>
</feature>
<feature type="transmembrane region" description="Helical" evidence="8">
    <location>
        <begin position="112"/>
        <end position="132"/>
    </location>
</feature>
<sequence>MSKTTNSKLSRSMHKPVNQWIFRIIIITIVIFLFFTFATRFVTGDFKFIKKANITSMMYQMADVGTMAIAIMFAFVTGGIDLSVVGVANFSGVVCAMFLTKQWMIPGMESDTQIMIIGMIAGILTGMFAGFINGFCVTQLKITPMLATLGTQSIFTGAAMIITRGSVVPTFPSNFQYIGGGSFFGGWLPFCFLLMIFLYIITFILMEKTTFGQRLYLYGANKRASYYTGQNNKLLGWTAYVMNGFLAAFGGIILISKNNSARADYATTYSTLAMIIIILGGVSPSGGVGRVIGIFFGLLSTQFISSGLNLIKVTPYFKECLWGAMLVLVLIIDYYSTNGFQKKRRKPKAPKAPKQAPAA</sequence>
<evidence type="ECO:0000313" key="10">
    <source>
        <dbReference type="Proteomes" id="UP000620366"/>
    </source>
</evidence>
<dbReference type="InterPro" id="IPR001851">
    <property type="entry name" value="ABC_transp_permease"/>
</dbReference>
<keyword evidence="4" id="KW-0997">Cell inner membrane</keyword>
<feature type="transmembrane region" description="Helical" evidence="8">
    <location>
        <begin position="267"/>
        <end position="296"/>
    </location>
</feature>
<dbReference type="GO" id="GO:0005886">
    <property type="term" value="C:plasma membrane"/>
    <property type="evidence" value="ECO:0007669"/>
    <property type="project" value="UniProtKB-SubCell"/>
</dbReference>
<feature type="transmembrane region" description="Helical" evidence="8">
    <location>
        <begin position="183"/>
        <end position="206"/>
    </location>
</feature>
<evidence type="ECO:0000256" key="6">
    <source>
        <dbReference type="ARBA" id="ARBA00022989"/>
    </source>
</evidence>
<name>A0A926DB57_9FIRM</name>